<proteinExistence type="predicted"/>
<dbReference type="Pfam" id="PF11457">
    <property type="entry name" value="DUF3021"/>
    <property type="match status" value="1"/>
</dbReference>
<evidence type="ECO:0000313" key="1">
    <source>
        <dbReference type="EMBL" id="ATO44443.1"/>
    </source>
</evidence>
<dbReference type="EMBL" id="CP017697">
    <property type="protein sequence ID" value="ATO44443.1"/>
    <property type="molecule type" value="Genomic_DNA"/>
</dbReference>
<accession>A0A2D1KQN9</accession>
<protein>
    <submittedName>
        <fullName evidence="1">Uncharacterized protein</fullName>
    </submittedName>
</protein>
<sequence length="147" mass="16820">MKKITSLTIFGFIVGEFIGFWFSIVFSLLNHVAYVPAPSNFMANFSNTTLAVASSAILWGLIGVVFSVTSLIFTREHWSITRMTISHFLITLFSFTPLAILCGWFPLQILSLLFFFIIFCMIYLVMWLIFMRLARKDIAAINTKLKQ</sequence>
<dbReference type="RefSeq" id="WP_003677789.1">
    <property type="nucleotide sequence ID" value="NZ_AEOS01000034.1"/>
</dbReference>
<name>A0A2D1KQN9_9LACO</name>
<dbReference type="OrthoDB" id="1698302at2"/>
<keyword evidence="2" id="KW-1185">Reference proteome</keyword>
<gene>
    <name evidence="1" type="ORF">LC20004_11265</name>
</gene>
<dbReference type="Proteomes" id="UP000223559">
    <property type="component" value="Chromosome"/>
</dbReference>
<dbReference type="InterPro" id="IPR021560">
    <property type="entry name" value="DUF3021"/>
</dbReference>
<evidence type="ECO:0000313" key="2">
    <source>
        <dbReference type="Proteomes" id="UP000223559"/>
    </source>
</evidence>
<reference evidence="1 2" key="1">
    <citation type="submission" date="2016-10" db="EMBL/GenBank/DDBJ databases">
        <title>The whole genome sequencing and assembly of L. cotyniformis subsp. torquens DSM 20004 strain.</title>
        <authorList>
            <person name="Park M.-K."/>
            <person name="Lee Y.-J."/>
            <person name="Yi H."/>
            <person name="Bahn Y.-S."/>
            <person name="Kim J.F."/>
            <person name="Lee D.-W."/>
        </authorList>
    </citation>
    <scope>NUCLEOTIDE SEQUENCE [LARGE SCALE GENOMIC DNA]</scope>
    <source>
        <strain evidence="1 2">DSM 20004</strain>
    </source>
</reference>
<dbReference type="KEGG" id="lcy:LC20004_11265"/>
<organism evidence="1 2">
    <name type="scientific">Loigolactobacillus coryniformis subsp. torquens DSM 20004 = KCTC 3535</name>
    <dbReference type="NCBI Taxonomy" id="1423822"/>
    <lineage>
        <taxon>Bacteria</taxon>
        <taxon>Bacillati</taxon>
        <taxon>Bacillota</taxon>
        <taxon>Bacilli</taxon>
        <taxon>Lactobacillales</taxon>
        <taxon>Lactobacillaceae</taxon>
        <taxon>Loigolactobacillus</taxon>
    </lineage>
</organism>
<dbReference type="AlphaFoldDB" id="A0A2D1KQN9"/>